<dbReference type="RefSeq" id="WP_002690335.1">
    <property type="nucleotide sequence ID" value="NZ_CM001797.1"/>
</dbReference>
<dbReference type="GO" id="GO:0003677">
    <property type="term" value="F:DNA binding"/>
    <property type="evidence" value="ECO:0007669"/>
    <property type="project" value="InterPro"/>
</dbReference>
<dbReference type="InterPro" id="IPR011335">
    <property type="entry name" value="Restrct_endonuc-II-like"/>
</dbReference>
<dbReference type="GO" id="GO:0004519">
    <property type="term" value="F:endonuclease activity"/>
    <property type="evidence" value="ECO:0007669"/>
    <property type="project" value="InterPro"/>
</dbReference>
<dbReference type="SUPFAM" id="SSF52980">
    <property type="entry name" value="Restriction endonuclease-like"/>
    <property type="match status" value="1"/>
</dbReference>
<dbReference type="Pfam" id="PF04471">
    <property type="entry name" value="Mrr_cat"/>
    <property type="match status" value="1"/>
</dbReference>
<name>A0A0F6MSX6_TREDN</name>
<dbReference type="InterPro" id="IPR007560">
    <property type="entry name" value="Restrct_endonuc_IV_Mrr"/>
</dbReference>
<dbReference type="EMBL" id="AGDY01000002">
    <property type="protein sequence ID" value="EMB24552.1"/>
    <property type="molecule type" value="Genomic_DNA"/>
</dbReference>
<feature type="domain" description="Restriction endonuclease type IV Mrr" evidence="1">
    <location>
        <begin position="42"/>
        <end position="115"/>
    </location>
</feature>
<gene>
    <name evidence="2" type="ORF">HMPREF9723_00240</name>
</gene>
<evidence type="ECO:0000313" key="2">
    <source>
        <dbReference type="EMBL" id="EMB24552.1"/>
    </source>
</evidence>
<dbReference type="HOGENOM" id="CLU_082970_0_0_12"/>
<dbReference type="GO" id="GO:0009307">
    <property type="term" value="P:DNA restriction-modification system"/>
    <property type="evidence" value="ECO:0007669"/>
    <property type="project" value="InterPro"/>
</dbReference>
<accession>A0A0F6MSX6</accession>
<sequence length="236" mass="27288">MINWKEYESGIYFLYNKLINKGYPNLKIEKDQKIKGKSGLLHEIDAVISFDLLNKKRLMLIECKNFSKRKVEKSDIMILHSKVNDINSSFGIIVTTKGFQTGAKEYADYFGITTLVISELSIIIESSKQTLKVVLPDEYDLPKPFYTIMYIKNGENTGSYKMIKSQEKYAFMLFLSKKEASKCLQKDEKIFPVTLAHLKIICRYSEKFNKGIIVFFGYAEEGISLSSNQLRELYIN</sequence>
<dbReference type="Gene3D" id="3.40.1350.10">
    <property type="match status" value="1"/>
</dbReference>
<dbReference type="InterPro" id="IPR011856">
    <property type="entry name" value="tRNA_endonuc-like_dom_sf"/>
</dbReference>
<proteinExistence type="predicted"/>
<reference evidence="2" key="1">
    <citation type="submission" date="2012-01" db="EMBL/GenBank/DDBJ databases">
        <title>The Genome Sequence of Treponema denticola OTK.</title>
        <authorList>
            <consortium name="The Broad Institute Genome Sequencing Platform"/>
            <person name="Earl A."/>
            <person name="Ward D."/>
            <person name="Feldgarden M."/>
            <person name="Gevers D."/>
            <person name="Blanton J.M."/>
            <person name="Fenno C.J."/>
            <person name="Baranova O.V."/>
            <person name="Mathney J."/>
            <person name="Dewhirst F.E."/>
            <person name="Izard J."/>
            <person name="Young S.K."/>
            <person name="Zeng Q."/>
            <person name="Gargeya S."/>
            <person name="Fitzgerald M."/>
            <person name="Haas B."/>
            <person name="Abouelleil A."/>
            <person name="Alvarado L."/>
            <person name="Arachchi H.M."/>
            <person name="Berlin A."/>
            <person name="Chapman S.B."/>
            <person name="Gearin G."/>
            <person name="Goldberg J."/>
            <person name="Griggs A."/>
            <person name="Gujja S."/>
            <person name="Hansen M."/>
            <person name="Heiman D."/>
            <person name="Howarth C."/>
            <person name="Larimer J."/>
            <person name="Lui A."/>
            <person name="MacDonald P.J.P."/>
            <person name="McCowen C."/>
            <person name="Montmayeur A."/>
            <person name="Murphy C."/>
            <person name="Neiman D."/>
            <person name="Pearson M."/>
            <person name="Priest M."/>
            <person name="Roberts A."/>
            <person name="Saif S."/>
            <person name="Shea T."/>
            <person name="Sisk P."/>
            <person name="Stolte C."/>
            <person name="Sykes S."/>
            <person name="Wortman J."/>
            <person name="Nusbaum C."/>
            <person name="Birren B."/>
        </authorList>
    </citation>
    <scope>NUCLEOTIDE SEQUENCE [LARGE SCALE GENOMIC DNA]</scope>
    <source>
        <strain evidence="2">OTK</strain>
    </source>
</reference>
<comment type="caution">
    <text evidence="2">The sequence shown here is derived from an EMBL/GenBank/DDBJ whole genome shotgun (WGS) entry which is preliminary data.</text>
</comment>
<protein>
    <recommendedName>
        <fullName evidence="1">Restriction endonuclease type IV Mrr domain-containing protein</fullName>
    </recommendedName>
</protein>
<dbReference type="Proteomes" id="UP000011701">
    <property type="component" value="Chromosome"/>
</dbReference>
<evidence type="ECO:0000259" key="1">
    <source>
        <dbReference type="Pfam" id="PF04471"/>
    </source>
</evidence>
<organism evidence="2">
    <name type="scientific">Treponema denticola OTK</name>
    <dbReference type="NCBI Taxonomy" id="999434"/>
    <lineage>
        <taxon>Bacteria</taxon>
        <taxon>Pseudomonadati</taxon>
        <taxon>Spirochaetota</taxon>
        <taxon>Spirochaetia</taxon>
        <taxon>Spirochaetales</taxon>
        <taxon>Treponemataceae</taxon>
        <taxon>Treponema</taxon>
    </lineage>
</organism>
<dbReference type="AlphaFoldDB" id="A0A0F6MSX6"/>
<dbReference type="PATRIC" id="fig|999434.4.peg.250"/>